<protein>
    <submittedName>
        <fullName evidence="1">Uncharacterized protein</fullName>
    </submittedName>
</protein>
<organism evidence="1 2">
    <name type="scientific">Eumeta variegata</name>
    <name type="common">Bagworm moth</name>
    <name type="synonym">Eumeta japonica</name>
    <dbReference type="NCBI Taxonomy" id="151549"/>
    <lineage>
        <taxon>Eukaryota</taxon>
        <taxon>Metazoa</taxon>
        <taxon>Ecdysozoa</taxon>
        <taxon>Arthropoda</taxon>
        <taxon>Hexapoda</taxon>
        <taxon>Insecta</taxon>
        <taxon>Pterygota</taxon>
        <taxon>Neoptera</taxon>
        <taxon>Endopterygota</taxon>
        <taxon>Lepidoptera</taxon>
        <taxon>Glossata</taxon>
        <taxon>Ditrysia</taxon>
        <taxon>Tineoidea</taxon>
        <taxon>Psychidae</taxon>
        <taxon>Oiketicinae</taxon>
        <taxon>Eumeta</taxon>
    </lineage>
</organism>
<dbReference type="EMBL" id="BGZK01000239">
    <property type="protein sequence ID" value="GBP30913.1"/>
    <property type="molecule type" value="Genomic_DNA"/>
</dbReference>
<proteinExistence type="predicted"/>
<name>A0A4C1UWN7_EUMVA</name>
<gene>
    <name evidence="1" type="ORF">EVAR_28553_1</name>
</gene>
<dbReference type="AlphaFoldDB" id="A0A4C1UWN7"/>
<reference evidence="1 2" key="1">
    <citation type="journal article" date="2019" name="Commun. Biol.">
        <title>The bagworm genome reveals a unique fibroin gene that provides high tensile strength.</title>
        <authorList>
            <person name="Kono N."/>
            <person name="Nakamura H."/>
            <person name="Ohtoshi R."/>
            <person name="Tomita M."/>
            <person name="Numata K."/>
            <person name="Arakawa K."/>
        </authorList>
    </citation>
    <scope>NUCLEOTIDE SEQUENCE [LARGE SCALE GENOMIC DNA]</scope>
</reference>
<keyword evidence="2" id="KW-1185">Reference proteome</keyword>
<evidence type="ECO:0000313" key="1">
    <source>
        <dbReference type="EMBL" id="GBP30913.1"/>
    </source>
</evidence>
<sequence>MAYDEQKQQETYSFPAQYGTKHAKHMITGSVDNFKNKVRDVLKNIRKLKWNWTGHIMRTTKKKWTKDVLEWYLRNGKRKRGGEIKRWEDDLPKGWRGSTRDREKWQKLGEAYVDRRPD</sequence>
<accession>A0A4C1UWN7</accession>
<dbReference type="OrthoDB" id="410104at2759"/>
<evidence type="ECO:0000313" key="2">
    <source>
        <dbReference type="Proteomes" id="UP000299102"/>
    </source>
</evidence>
<comment type="caution">
    <text evidence="1">The sequence shown here is derived from an EMBL/GenBank/DDBJ whole genome shotgun (WGS) entry which is preliminary data.</text>
</comment>
<dbReference type="Proteomes" id="UP000299102">
    <property type="component" value="Unassembled WGS sequence"/>
</dbReference>